<name>A0A0P8D4K4_9CYAN</name>
<dbReference type="PROSITE" id="PS51737">
    <property type="entry name" value="RECOMBINASE_DNA_BIND"/>
    <property type="match status" value="1"/>
</dbReference>
<dbReference type="PATRIC" id="fig|1666911.3.peg.2847"/>
<comment type="caution">
    <text evidence="2">The sequence shown here is derived from an EMBL/GenBank/DDBJ whole genome shotgun (WGS) entry which is preliminary data.</text>
</comment>
<organism evidence="2 3">
    <name type="scientific">Phormidesmis priestleyi Ana</name>
    <dbReference type="NCBI Taxonomy" id="1666911"/>
    <lineage>
        <taxon>Bacteria</taxon>
        <taxon>Bacillati</taxon>
        <taxon>Cyanobacteriota</taxon>
        <taxon>Cyanophyceae</taxon>
        <taxon>Leptolyngbyales</taxon>
        <taxon>Leptolyngbyaceae</taxon>
        <taxon>Phormidesmis</taxon>
    </lineage>
</organism>
<evidence type="ECO:0000313" key="2">
    <source>
        <dbReference type="EMBL" id="KPQ30829.1"/>
    </source>
</evidence>
<dbReference type="InterPro" id="IPR050639">
    <property type="entry name" value="SSR_resolvase"/>
</dbReference>
<protein>
    <submittedName>
        <fullName evidence="2">Recombinase</fullName>
    </submittedName>
</protein>
<accession>A0A0P8D4K4</accession>
<dbReference type="InterPro" id="IPR038109">
    <property type="entry name" value="DNA_bind_recomb_sf"/>
</dbReference>
<dbReference type="GO" id="GO:0003677">
    <property type="term" value="F:DNA binding"/>
    <property type="evidence" value="ECO:0007669"/>
    <property type="project" value="InterPro"/>
</dbReference>
<dbReference type="InterPro" id="IPR011109">
    <property type="entry name" value="DNA_bind_recombinase_dom"/>
</dbReference>
<dbReference type="STRING" id="1666911.HLUCCA11_24545"/>
<dbReference type="Gene3D" id="3.90.1750.20">
    <property type="entry name" value="Putative Large Serine Recombinase, Chain B, Domain 2"/>
    <property type="match status" value="1"/>
</dbReference>
<feature type="domain" description="Recombinase" evidence="1">
    <location>
        <begin position="45"/>
        <end position="177"/>
    </location>
</feature>
<dbReference type="AlphaFoldDB" id="A0A0P8D4K4"/>
<evidence type="ECO:0000259" key="1">
    <source>
        <dbReference type="PROSITE" id="PS51737"/>
    </source>
</evidence>
<reference evidence="2 3" key="1">
    <citation type="submission" date="2015-09" db="EMBL/GenBank/DDBJ databases">
        <title>Identification and resolution of microdiversity through metagenomic sequencing of parallel consortia.</title>
        <authorList>
            <person name="Nelson W.C."/>
            <person name="Romine M.F."/>
            <person name="Lindemann S.R."/>
        </authorList>
    </citation>
    <scope>NUCLEOTIDE SEQUENCE [LARGE SCALE GENOMIC DNA]</scope>
    <source>
        <strain evidence="2">Ana</strain>
    </source>
</reference>
<sequence>MHYEVLYIHVLKGTMSEAELHILKQRMVQGKRNKAKRGELGFSVPIGYVRRPSGEIRFDPDEQAQQVVKLIFRKFEELGTLNAVLRYLVKNHIQVGVRVLSGLNKGDLEWHRPNRPTLQNLLKSPVYAGAYAYGRKQMDARRKKVEHPHSGLVVKPMDEWLVLMKDHHPAYISWAQY</sequence>
<dbReference type="GO" id="GO:0000150">
    <property type="term" value="F:DNA strand exchange activity"/>
    <property type="evidence" value="ECO:0007669"/>
    <property type="project" value="InterPro"/>
</dbReference>
<evidence type="ECO:0000313" key="3">
    <source>
        <dbReference type="Proteomes" id="UP000050465"/>
    </source>
</evidence>
<gene>
    <name evidence="2" type="ORF">HLUCCA11_24545</name>
</gene>
<dbReference type="Proteomes" id="UP000050465">
    <property type="component" value="Unassembled WGS sequence"/>
</dbReference>
<dbReference type="PANTHER" id="PTHR30461">
    <property type="entry name" value="DNA-INVERTASE FROM LAMBDOID PROPHAGE"/>
    <property type="match status" value="1"/>
</dbReference>
<dbReference type="Pfam" id="PF07508">
    <property type="entry name" value="Recombinase"/>
    <property type="match status" value="1"/>
</dbReference>
<dbReference type="EMBL" id="LJZR01000136">
    <property type="protein sequence ID" value="KPQ30829.1"/>
    <property type="molecule type" value="Genomic_DNA"/>
</dbReference>
<proteinExistence type="predicted"/>
<dbReference type="PANTHER" id="PTHR30461:SF23">
    <property type="entry name" value="DNA RECOMBINASE-RELATED"/>
    <property type="match status" value="1"/>
</dbReference>